<protein>
    <recommendedName>
        <fullName evidence="1">HAT C-terminal dimerisation domain-containing protein</fullName>
    </recommendedName>
</protein>
<dbReference type="SUPFAM" id="SSF53098">
    <property type="entry name" value="Ribonuclease H-like"/>
    <property type="match status" value="1"/>
</dbReference>
<feature type="non-terminal residue" evidence="2">
    <location>
        <position position="91"/>
    </location>
</feature>
<accession>A0A0L6U931</accession>
<evidence type="ECO:0000259" key="1">
    <source>
        <dbReference type="Pfam" id="PF05699"/>
    </source>
</evidence>
<name>A0A0L6U931_9BASI</name>
<dbReference type="InterPro" id="IPR008906">
    <property type="entry name" value="HATC_C_dom"/>
</dbReference>
<dbReference type="EMBL" id="LAVV01014403">
    <property type="protein sequence ID" value="KNZ44792.1"/>
    <property type="molecule type" value="Genomic_DNA"/>
</dbReference>
<sequence length="91" mass="10089">MELLATSAAKDQKSLLICWKDHSNKFPFLLFMAKDYLSNSALSCASEQTFSSAANFCSRGCGSLKAQTIARCVSSCMWLKQHCKKNLLNCL</sequence>
<proteinExistence type="predicted"/>
<dbReference type="OrthoDB" id="3264316at2759"/>
<organism evidence="2 3">
    <name type="scientific">Puccinia sorghi</name>
    <dbReference type="NCBI Taxonomy" id="27349"/>
    <lineage>
        <taxon>Eukaryota</taxon>
        <taxon>Fungi</taxon>
        <taxon>Dikarya</taxon>
        <taxon>Basidiomycota</taxon>
        <taxon>Pucciniomycotina</taxon>
        <taxon>Pucciniomycetes</taxon>
        <taxon>Pucciniales</taxon>
        <taxon>Pucciniaceae</taxon>
        <taxon>Puccinia</taxon>
    </lineage>
</organism>
<keyword evidence="3" id="KW-1185">Reference proteome</keyword>
<comment type="caution">
    <text evidence="2">The sequence shown here is derived from an EMBL/GenBank/DDBJ whole genome shotgun (WGS) entry which is preliminary data.</text>
</comment>
<dbReference type="AlphaFoldDB" id="A0A0L6U931"/>
<dbReference type="VEuPathDB" id="FungiDB:VP01_8819g1"/>
<dbReference type="Pfam" id="PF05699">
    <property type="entry name" value="Dimer_Tnp_hAT"/>
    <property type="match status" value="1"/>
</dbReference>
<dbReference type="GO" id="GO:0046983">
    <property type="term" value="F:protein dimerization activity"/>
    <property type="evidence" value="ECO:0007669"/>
    <property type="project" value="InterPro"/>
</dbReference>
<evidence type="ECO:0000313" key="3">
    <source>
        <dbReference type="Proteomes" id="UP000037035"/>
    </source>
</evidence>
<reference evidence="2 3" key="1">
    <citation type="submission" date="2015-08" db="EMBL/GenBank/DDBJ databases">
        <title>Next Generation Sequencing and Analysis of the Genome of Puccinia sorghi L Schw, the Causal Agent of Maize Common Rust.</title>
        <authorList>
            <person name="Rochi L."/>
            <person name="Burguener G."/>
            <person name="Darino M."/>
            <person name="Turjanski A."/>
            <person name="Kreff E."/>
            <person name="Dieguez M.J."/>
            <person name="Sacco F."/>
        </authorList>
    </citation>
    <scope>NUCLEOTIDE SEQUENCE [LARGE SCALE GENOMIC DNA]</scope>
    <source>
        <strain evidence="2 3">RO10H11247</strain>
    </source>
</reference>
<feature type="domain" description="HAT C-terminal dimerisation" evidence="1">
    <location>
        <begin position="13"/>
        <end position="76"/>
    </location>
</feature>
<dbReference type="InterPro" id="IPR012337">
    <property type="entry name" value="RNaseH-like_sf"/>
</dbReference>
<gene>
    <name evidence="2" type="ORF">VP01_8819g1</name>
</gene>
<dbReference type="Proteomes" id="UP000037035">
    <property type="component" value="Unassembled WGS sequence"/>
</dbReference>
<evidence type="ECO:0000313" key="2">
    <source>
        <dbReference type="EMBL" id="KNZ44792.1"/>
    </source>
</evidence>